<evidence type="ECO:0000313" key="10">
    <source>
        <dbReference type="Proteomes" id="UP000182045"/>
    </source>
</evidence>
<sequence>MTAISFRSGLGGALRMASVSALALGLSLAAASAETIRWARVGDALTLDPHSQNEGPTHTLAHHIYETLVGRATDGSLTPRLATEWGIHPDDSTVWVFKLREGVTFHDGSALTADDVVFSLNRARGETSDMKGLHAGVVEVTAPDSMTVHIKTEGPAPLYVQNLTNTFIMSKAWAEANDAAEAQDFAAGEENFAVRNANGTGPYTLVERDPEVRTVLQAYEGHWDDAPEVTEIIYTPIAEAATRVAALLSGEVDIVQDVPVQDIARLEQTDAIKVEFGPENRTIFFAYDMGSEKLQSANVDDNPFANPLVREAMHLAVDRDAIRQVVMRGQSLPTGVTMPPFVNGWTEELDAYSAPDVERAVELMAEAGYADGFSVDLHTPNDRYLNDEAISQALVGMLSRIGIKVNLVSQTRSMHFPEIQNRTTDFYLLGWGVPTFDSQYVFDFLVHSTEGARGGWNGSRYSNPEVDALIQAMATETDLDARNEMIAQVWAQLQEDRVFLPIHNQTLAYAMRDGINLPVHPENQPSMADVTFD</sequence>
<comment type="similarity">
    <text evidence="2">Belongs to the bacterial solute-binding protein 5 family.</text>
</comment>
<dbReference type="PIRSF" id="PIRSF002741">
    <property type="entry name" value="MppA"/>
    <property type="match status" value="1"/>
</dbReference>
<evidence type="ECO:0000256" key="2">
    <source>
        <dbReference type="ARBA" id="ARBA00005695"/>
    </source>
</evidence>
<dbReference type="RefSeq" id="WP_407071413.1">
    <property type="nucleotide sequence ID" value="NZ_FBYC01000004.1"/>
</dbReference>
<dbReference type="PATRIC" id="fig|1666912.4.peg.2567"/>
<evidence type="ECO:0000259" key="6">
    <source>
        <dbReference type="Pfam" id="PF00496"/>
    </source>
</evidence>
<dbReference type="GO" id="GO:0015833">
    <property type="term" value="P:peptide transport"/>
    <property type="evidence" value="ECO:0007669"/>
    <property type="project" value="TreeGrafter"/>
</dbReference>
<dbReference type="AlphaFoldDB" id="A0A0P7WU02"/>
<keyword evidence="4 5" id="KW-0732">Signal</keyword>
<evidence type="ECO:0000256" key="3">
    <source>
        <dbReference type="ARBA" id="ARBA00022448"/>
    </source>
</evidence>
<comment type="subcellular location">
    <subcellularLocation>
        <location evidence="1">Periplasm</location>
    </subcellularLocation>
</comment>
<dbReference type="PANTHER" id="PTHR30290">
    <property type="entry name" value="PERIPLASMIC BINDING COMPONENT OF ABC TRANSPORTER"/>
    <property type="match status" value="1"/>
</dbReference>
<dbReference type="PANTHER" id="PTHR30290:SF9">
    <property type="entry name" value="OLIGOPEPTIDE-BINDING PROTEIN APPA"/>
    <property type="match status" value="1"/>
</dbReference>
<dbReference type="Proteomes" id="UP000182045">
    <property type="component" value="Unassembled WGS sequence"/>
</dbReference>
<keyword evidence="3" id="KW-0813">Transport</keyword>
<accession>A0A0P7WU02</accession>
<dbReference type="CDD" id="cd08498">
    <property type="entry name" value="PBP2_NikA_DppA_OppA_like_2"/>
    <property type="match status" value="1"/>
</dbReference>
<dbReference type="InterPro" id="IPR039424">
    <property type="entry name" value="SBP_5"/>
</dbReference>
<dbReference type="InterPro" id="IPR030678">
    <property type="entry name" value="Peptide/Ni-bd"/>
</dbReference>
<proteinExistence type="inferred from homology"/>
<comment type="caution">
    <text evidence="8">The sequence shown here is derived from an EMBL/GenBank/DDBJ whole genome shotgun (WGS) entry which is preliminary data.</text>
</comment>
<dbReference type="STRING" id="1666912.Ga0058931_2783"/>
<organism evidence="8 9">
    <name type="scientific">Roseibaca calidilacus</name>
    <dbReference type="NCBI Taxonomy" id="1666912"/>
    <lineage>
        <taxon>Bacteria</taxon>
        <taxon>Pseudomonadati</taxon>
        <taxon>Pseudomonadota</taxon>
        <taxon>Alphaproteobacteria</taxon>
        <taxon>Rhodobacterales</taxon>
        <taxon>Paracoccaceae</taxon>
        <taxon>Roseinatronobacter</taxon>
    </lineage>
</organism>
<evidence type="ECO:0000313" key="8">
    <source>
        <dbReference type="EMBL" id="KPP94487.1"/>
    </source>
</evidence>
<dbReference type="GO" id="GO:1904680">
    <property type="term" value="F:peptide transmembrane transporter activity"/>
    <property type="evidence" value="ECO:0007669"/>
    <property type="project" value="TreeGrafter"/>
</dbReference>
<dbReference type="GO" id="GO:0030288">
    <property type="term" value="C:outer membrane-bounded periplasmic space"/>
    <property type="evidence" value="ECO:0007669"/>
    <property type="project" value="UniProtKB-ARBA"/>
</dbReference>
<feature type="chain" id="PRO_5010161396" evidence="5">
    <location>
        <begin position="24"/>
        <end position="533"/>
    </location>
</feature>
<name>A0A0P7WU02_9RHOB</name>
<protein>
    <submittedName>
        <fullName evidence="8">Peptide/nickel transport system substrate-binding protein</fullName>
    </submittedName>
</protein>
<evidence type="ECO:0000313" key="9">
    <source>
        <dbReference type="Proteomes" id="UP000050413"/>
    </source>
</evidence>
<evidence type="ECO:0000313" key="7">
    <source>
        <dbReference type="EMBL" id="CUX83112.1"/>
    </source>
</evidence>
<evidence type="ECO:0000256" key="5">
    <source>
        <dbReference type="SAM" id="SignalP"/>
    </source>
</evidence>
<feature type="signal peptide" evidence="5">
    <location>
        <begin position="1"/>
        <end position="23"/>
    </location>
</feature>
<dbReference type="Pfam" id="PF00496">
    <property type="entry name" value="SBP_bac_5"/>
    <property type="match status" value="1"/>
</dbReference>
<dbReference type="Gene3D" id="3.40.190.10">
    <property type="entry name" value="Periplasmic binding protein-like II"/>
    <property type="match status" value="1"/>
</dbReference>
<dbReference type="Gene3D" id="3.90.76.10">
    <property type="entry name" value="Dipeptide-binding Protein, Domain 1"/>
    <property type="match status" value="1"/>
</dbReference>
<dbReference type="GO" id="GO:0043190">
    <property type="term" value="C:ATP-binding cassette (ABC) transporter complex"/>
    <property type="evidence" value="ECO:0007669"/>
    <property type="project" value="InterPro"/>
</dbReference>
<dbReference type="SUPFAM" id="SSF53850">
    <property type="entry name" value="Periplasmic binding protein-like II"/>
    <property type="match status" value="1"/>
</dbReference>
<keyword evidence="10" id="KW-1185">Reference proteome</keyword>
<reference evidence="8 9" key="1">
    <citation type="submission" date="2015-09" db="EMBL/GenBank/DDBJ databases">
        <title>Identification and resolution of microdiversity through metagenomic sequencing of parallel consortia.</title>
        <authorList>
            <person name="Nelson W.C."/>
            <person name="Romine M.F."/>
            <person name="Lindemann S.R."/>
        </authorList>
    </citation>
    <scope>NUCLEOTIDE SEQUENCE [LARGE SCALE GENOMIC DNA]</scope>
    <source>
        <strain evidence="8">HL-91</strain>
    </source>
</reference>
<evidence type="ECO:0000256" key="1">
    <source>
        <dbReference type="ARBA" id="ARBA00004418"/>
    </source>
</evidence>
<dbReference type="Proteomes" id="UP000050413">
    <property type="component" value="Unassembled WGS sequence"/>
</dbReference>
<evidence type="ECO:0000256" key="4">
    <source>
        <dbReference type="ARBA" id="ARBA00022729"/>
    </source>
</evidence>
<dbReference type="EMBL" id="LJSG01000005">
    <property type="protein sequence ID" value="KPP94487.1"/>
    <property type="molecule type" value="Genomic_DNA"/>
</dbReference>
<dbReference type="Gene3D" id="3.10.105.10">
    <property type="entry name" value="Dipeptide-binding Protein, Domain 3"/>
    <property type="match status" value="1"/>
</dbReference>
<dbReference type="InterPro" id="IPR000914">
    <property type="entry name" value="SBP_5_dom"/>
</dbReference>
<feature type="domain" description="Solute-binding protein family 5" evidence="6">
    <location>
        <begin position="77"/>
        <end position="451"/>
    </location>
</feature>
<dbReference type="EMBL" id="FBYC01000004">
    <property type="protein sequence ID" value="CUX83112.1"/>
    <property type="molecule type" value="Genomic_DNA"/>
</dbReference>
<reference evidence="7 10" key="2">
    <citation type="submission" date="2016-01" db="EMBL/GenBank/DDBJ databases">
        <authorList>
            <person name="Varghese N."/>
        </authorList>
    </citation>
    <scope>NUCLEOTIDE SEQUENCE [LARGE SCALE GENOMIC DNA]</scope>
    <source>
        <strain evidence="7 10">HL-91</strain>
    </source>
</reference>
<gene>
    <name evidence="7" type="ORF">Ga0058931_2783</name>
    <name evidence="8" type="ORF">HLUCCA05_11750</name>
</gene>